<dbReference type="Gene3D" id="3.30.160.60">
    <property type="entry name" value="Classic Zinc Finger"/>
    <property type="match status" value="1"/>
</dbReference>
<sequence>MELMDLSAPEVSEEELELYDSFVEEVRKGQRGSSNRPIQRVSAKRKLQSDVREEITDLKKRKMTSMDLERHVRTHTGERLHISRWNESFSDLSHLKNGTMNGIGGKPLGCLAWGKRFAVSFRLQTHNYSNERKVPFAEINRKDGS</sequence>
<dbReference type="EMBL" id="UPTC01005799">
    <property type="protein sequence ID" value="VBB35394.1"/>
    <property type="molecule type" value="Genomic_DNA"/>
</dbReference>
<evidence type="ECO:0000313" key="1">
    <source>
        <dbReference type="EMBL" id="VBB35394.1"/>
    </source>
</evidence>
<gene>
    <name evidence="1" type="ORF">NAV_LOCUS10185</name>
</gene>
<organism evidence="1 2">
    <name type="scientific">Acanthocheilonema viteae</name>
    <name type="common">Filarial nematode worm</name>
    <name type="synonym">Dipetalonema viteae</name>
    <dbReference type="NCBI Taxonomy" id="6277"/>
    <lineage>
        <taxon>Eukaryota</taxon>
        <taxon>Metazoa</taxon>
        <taxon>Ecdysozoa</taxon>
        <taxon>Nematoda</taxon>
        <taxon>Chromadorea</taxon>
        <taxon>Rhabditida</taxon>
        <taxon>Spirurina</taxon>
        <taxon>Spiruromorpha</taxon>
        <taxon>Filarioidea</taxon>
        <taxon>Onchocercidae</taxon>
        <taxon>Acanthocheilonema</taxon>
    </lineage>
</organism>
<dbReference type="STRING" id="6277.A0A498SYM3"/>
<evidence type="ECO:0000313" key="2">
    <source>
        <dbReference type="Proteomes" id="UP000276991"/>
    </source>
</evidence>
<keyword evidence="2" id="KW-1185">Reference proteome</keyword>
<proteinExistence type="predicted"/>
<protein>
    <submittedName>
        <fullName evidence="1">Uncharacterized protein</fullName>
    </submittedName>
</protein>
<name>A0A498SYM3_ACAVI</name>
<dbReference type="SUPFAM" id="SSF57667">
    <property type="entry name" value="beta-beta-alpha zinc fingers"/>
    <property type="match status" value="1"/>
</dbReference>
<reference evidence="1 2" key="1">
    <citation type="submission" date="2018-08" db="EMBL/GenBank/DDBJ databases">
        <authorList>
            <person name="Laetsch R D."/>
            <person name="Stevens L."/>
            <person name="Kumar S."/>
            <person name="Blaxter L. M."/>
        </authorList>
    </citation>
    <scope>NUCLEOTIDE SEQUENCE [LARGE SCALE GENOMIC DNA]</scope>
</reference>
<dbReference type="InterPro" id="IPR036236">
    <property type="entry name" value="Znf_C2H2_sf"/>
</dbReference>
<dbReference type="Proteomes" id="UP000276991">
    <property type="component" value="Unassembled WGS sequence"/>
</dbReference>
<dbReference type="OrthoDB" id="6077919at2759"/>
<accession>A0A498SYM3</accession>
<dbReference type="AlphaFoldDB" id="A0A498SYM3"/>